<dbReference type="SUPFAM" id="SSF52266">
    <property type="entry name" value="SGNH hydrolase"/>
    <property type="match status" value="1"/>
</dbReference>
<comment type="caution">
    <text evidence="2">The sequence shown here is derived from an EMBL/GenBank/DDBJ whole genome shotgun (WGS) entry which is preliminary data.</text>
</comment>
<dbReference type="Proteomes" id="UP000014629">
    <property type="component" value="Unassembled WGS sequence"/>
</dbReference>
<accession>S4A5U0</accession>
<keyword evidence="3" id="KW-1185">Reference proteome</keyword>
<reference evidence="2 3" key="1">
    <citation type="submission" date="2013-02" db="EMBL/GenBank/DDBJ databases">
        <title>Draft Genome Sequence of Streptomyces aurantiacus, Which Produces Setomimycin.</title>
        <authorList>
            <person name="Gruening B.A."/>
            <person name="Praeg A."/>
            <person name="Erxleben A."/>
            <person name="Guenther S."/>
            <person name="Mueller M."/>
        </authorList>
    </citation>
    <scope>NUCLEOTIDE SEQUENCE [LARGE SCALE GENOMIC DNA]</scope>
    <source>
        <strain evidence="2 3">JA 4570</strain>
    </source>
</reference>
<name>S4A5U0_9ACTN</name>
<dbReference type="Gene3D" id="3.40.50.1110">
    <property type="entry name" value="SGNH hydrolase"/>
    <property type="match status" value="1"/>
</dbReference>
<dbReference type="OrthoDB" id="4105211at2"/>
<dbReference type="CDD" id="cd01836">
    <property type="entry name" value="FeeA_FeeB_like"/>
    <property type="match status" value="1"/>
</dbReference>
<dbReference type="InterPro" id="IPR036514">
    <property type="entry name" value="SGNH_hydro_sf"/>
</dbReference>
<evidence type="ECO:0000313" key="2">
    <source>
        <dbReference type="EMBL" id="EPH46080.1"/>
    </source>
</evidence>
<proteinExistence type="predicted"/>
<dbReference type="Pfam" id="PF13472">
    <property type="entry name" value="Lipase_GDSL_2"/>
    <property type="match status" value="1"/>
</dbReference>
<gene>
    <name evidence="2" type="ORF">STRAU_0816</name>
</gene>
<organism evidence="2 3">
    <name type="scientific">Streptomyces aurantiacus JA 4570</name>
    <dbReference type="NCBI Taxonomy" id="1286094"/>
    <lineage>
        <taxon>Bacteria</taxon>
        <taxon>Bacillati</taxon>
        <taxon>Actinomycetota</taxon>
        <taxon>Actinomycetes</taxon>
        <taxon>Kitasatosporales</taxon>
        <taxon>Streptomycetaceae</taxon>
        <taxon>Streptomyces</taxon>
        <taxon>Streptomyces aurantiacus group</taxon>
    </lineage>
</organism>
<dbReference type="EMBL" id="AOPZ01000028">
    <property type="protein sequence ID" value="EPH46080.1"/>
    <property type="molecule type" value="Genomic_DNA"/>
</dbReference>
<dbReference type="InterPro" id="IPR013830">
    <property type="entry name" value="SGNH_hydro"/>
</dbReference>
<protein>
    <recommendedName>
        <fullName evidence="1">SGNH hydrolase-type esterase domain-containing protein</fullName>
    </recommendedName>
</protein>
<feature type="domain" description="SGNH hydrolase-type esterase" evidence="1">
    <location>
        <begin position="54"/>
        <end position="228"/>
    </location>
</feature>
<dbReference type="AlphaFoldDB" id="S4A5U0"/>
<dbReference type="PATRIC" id="fig|1286094.4.peg.798"/>
<evidence type="ECO:0000259" key="1">
    <source>
        <dbReference type="Pfam" id="PF13472"/>
    </source>
</evidence>
<evidence type="ECO:0000313" key="3">
    <source>
        <dbReference type="Proteomes" id="UP000014629"/>
    </source>
</evidence>
<dbReference type="RefSeq" id="WP_016638948.1">
    <property type="nucleotide sequence ID" value="NZ_AOPZ01000028.1"/>
</dbReference>
<sequence>MGSAVRRRLYKTYTKAILKSPLPAGPFPHLKCDGHYGAELCEVGGGARPLRMVLLGDSLALSVGCSAPGATVGATLAESVVRECRRPVRLEVHARLGTDSRTLHAQVTTVLRGDPGLALISVGGNDALAPGGLRACARRLARQIARLRAGGWQTGVGTCPQLGGLPALRPFVRGWAGRRGHRLARLQTVAALRAGAHTVNLLDPRFLDPAPELMHDDGFHPSGHGYALYLRRLAPVVHALVRQEPAADTKGACLPLQQAVPAALRVPGAVCVPAGPGMTWIQVPEAVAA</sequence>